<organism evidence="2 3">
    <name type="scientific">Angomonas deanei</name>
    <dbReference type="NCBI Taxonomy" id="59799"/>
    <lineage>
        <taxon>Eukaryota</taxon>
        <taxon>Discoba</taxon>
        <taxon>Euglenozoa</taxon>
        <taxon>Kinetoplastea</taxon>
        <taxon>Metakinetoplastina</taxon>
        <taxon>Trypanosomatida</taxon>
        <taxon>Trypanosomatidae</taxon>
        <taxon>Strigomonadinae</taxon>
        <taxon>Angomonas</taxon>
    </lineage>
</organism>
<reference evidence="2 3" key="1">
    <citation type="submission" date="2020-08" db="EMBL/GenBank/DDBJ databases">
        <authorList>
            <person name="Newling K."/>
            <person name="Davey J."/>
            <person name="Forrester S."/>
        </authorList>
    </citation>
    <scope>NUCLEOTIDE SEQUENCE [LARGE SCALE GENOMIC DNA]</scope>
    <source>
        <strain evidence="3">Crithidia deanei Carvalho (ATCC PRA-265)</strain>
    </source>
</reference>
<dbReference type="EMBL" id="LR877163">
    <property type="protein sequence ID" value="CAD2220990.1"/>
    <property type="molecule type" value="Genomic_DNA"/>
</dbReference>
<accession>A0A7G2CMB4</accession>
<feature type="region of interest" description="Disordered" evidence="1">
    <location>
        <begin position="235"/>
        <end position="259"/>
    </location>
</feature>
<dbReference type="Proteomes" id="UP000515908">
    <property type="component" value="Chromosome 19"/>
</dbReference>
<feature type="compositionally biased region" description="Basic and acidic residues" evidence="1">
    <location>
        <begin position="244"/>
        <end position="258"/>
    </location>
</feature>
<evidence type="ECO:0000313" key="2">
    <source>
        <dbReference type="EMBL" id="CAD2220990.1"/>
    </source>
</evidence>
<keyword evidence="3" id="KW-1185">Reference proteome</keyword>
<dbReference type="AlphaFoldDB" id="A0A7G2CMB4"/>
<sequence length="318" mass="36773">MLAQLFQQVWSDPQAPYHTVETFNQHVRQLLPERGKRFRHDDLDTVMVIERSKNLNVVAYTCTYKEELEEKDENGKPVKKEVAKDGMIIKPDSILEKPKHVKRTVNPKNAVHAFWIKLEPEHVERRRGRGELHDHNELNAIEKKLAYGCSVTLFPSNSNGSNKSLWSEFQKQWNQLAKDIEKENKNNKNNNKENPYKRSLTSDDEKCVLEWHEVFQLSLAKFAAMPPVLLLHLPPLPPTENNENNEKNENHQKNKNPDDVTLPVMLTVIDGKVSILTKVFVASIEPKHFYQLPSVEYIEAFGVCLVTGAETYEKKTNK</sequence>
<gene>
    <name evidence="2" type="ORF">ADEAN_000851500</name>
</gene>
<dbReference type="VEuPathDB" id="TriTrypDB:ADEAN_000851500"/>
<evidence type="ECO:0000256" key="1">
    <source>
        <dbReference type="SAM" id="MobiDB-lite"/>
    </source>
</evidence>
<feature type="region of interest" description="Disordered" evidence="1">
    <location>
        <begin position="180"/>
        <end position="199"/>
    </location>
</feature>
<evidence type="ECO:0000313" key="3">
    <source>
        <dbReference type="Proteomes" id="UP000515908"/>
    </source>
</evidence>
<protein>
    <submittedName>
        <fullName evidence="2">Uncharacterized protein</fullName>
    </submittedName>
</protein>
<proteinExistence type="predicted"/>
<name>A0A7G2CMB4_9TRYP</name>